<dbReference type="PANTHER" id="PTHR33705:SF2">
    <property type="entry name" value="PHOSPHOCARRIER PROTEIN NPR"/>
    <property type="match status" value="1"/>
</dbReference>
<comment type="subcellular location">
    <subcellularLocation>
        <location evidence="1">Cytoplasm</location>
    </subcellularLocation>
</comment>
<dbReference type="Proteomes" id="UP000824133">
    <property type="component" value="Unassembled WGS sequence"/>
</dbReference>
<name>A0A9D2CGP7_9ACTN</name>
<dbReference type="CDD" id="cd00367">
    <property type="entry name" value="PTS-HPr_like"/>
    <property type="match status" value="1"/>
</dbReference>
<evidence type="ECO:0000256" key="1">
    <source>
        <dbReference type="ARBA" id="ARBA00004496"/>
    </source>
</evidence>
<dbReference type="GO" id="GO:0005737">
    <property type="term" value="C:cytoplasm"/>
    <property type="evidence" value="ECO:0007669"/>
    <property type="project" value="UniProtKB-SubCell"/>
</dbReference>
<feature type="domain" description="HPr" evidence="4">
    <location>
        <begin position="20"/>
        <end position="103"/>
    </location>
</feature>
<comment type="caution">
    <text evidence="5">The sequence shown here is derived from an EMBL/GenBank/DDBJ whole genome shotgun (WGS) entry which is preliminary data.</text>
</comment>
<evidence type="ECO:0000313" key="6">
    <source>
        <dbReference type="Proteomes" id="UP000824133"/>
    </source>
</evidence>
<proteinExistence type="predicted"/>
<accession>A0A9D2CGP7</accession>
<dbReference type="Gene3D" id="3.30.1340.10">
    <property type="entry name" value="HPr-like"/>
    <property type="match status" value="1"/>
</dbReference>
<keyword evidence="3" id="KW-0598">Phosphotransferase system</keyword>
<reference evidence="5" key="1">
    <citation type="journal article" date="2021" name="PeerJ">
        <title>Extensive microbial diversity within the chicken gut microbiome revealed by metagenomics and culture.</title>
        <authorList>
            <person name="Gilroy R."/>
            <person name="Ravi A."/>
            <person name="Getino M."/>
            <person name="Pursley I."/>
            <person name="Horton D.L."/>
            <person name="Alikhan N.F."/>
            <person name="Baker D."/>
            <person name="Gharbi K."/>
            <person name="Hall N."/>
            <person name="Watson M."/>
            <person name="Adriaenssens E.M."/>
            <person name="Foster-Nyarko E."/>
            <person name="Jarju S."/>
            <person name="Secka A."/>
            <person name="Antonio M."/>
            <person name="Oren A."/>
            <person name="Chaudhuri R.R."/>
            <person name="La Ragione R."/>
            <person name="Hildebrand F."/>
            <person name="Pallen M.J."/>
        </authorList>
    </citation>
    <scope>NUCLEOTIDE SEQUENCE</scope>
    <source>
        <strain evidence="5">ChiHjej10B9-743</strain>
    </source>
</reference>
<dbReference type="SUPFAM" id="SSF55594">
    <property type="entry name" value="HPr-like"/>
    <property type="match status" value="1"/>
</dbReference>
<dbReference type="PROSITE" id="PS51350">
    <property type="entry name" value="PTS_HPR_DOM"/>
    <property type="match status" value="1"/>
</dbReference>
<sequence length="103" mass="11254">MGERKVYEIGSHLDAREEAMLEIPCDITDPLGLHVQLAVLLASEAQRWRSGVTLEHAGRSVGVSQPMELMMLGIRCGEHIVVRVSGPDEATAAEAIRKIMATF</sequence>
<dbReference type="InterPro" id="IPR035895">
    <property type="entry name" value="HPr-like_sf"/>
</dbReference>
<protein>
    <submittedName>
        <fullName evidence="5">HPr family phosphocarrier protein</fullName>
    </submittedName>
</protein>
<evidence type="ECO:0000256" key="2">
    <source>
        <dbReference type="ARBA" id="ARBA00022490"/>
    </source>
</evidence>
<dbReference type="Pfam" id="PF00381">
    <property type="entry name" value="PTS-HPr"/>
    <property type="match status" value="1"/>
</dbReference>
<dbReference type="PRINTS" id="PR00107">
    <property type="entry name" value="PHOSPHOCPHPR"/>
</dbReference>
<reference evidence="5" key="2">
    <citation type="submission" date="2021-04" db="EMBL/GenBank/DDBJ databases">
        <authorList>
            <person name="Gilroy R."/>
        </authorList>
    </citation>
    <scope>NUCLEOTIDE SEQUENCE</scope>
    <source>
        <strain evidence="5">ChiHjej10B9-743</strain>
    </source>
</reference>
<evidence type="ECO:0000256" key="3">
    <source>
        <dbReference type="ARBA" id="ARBA00022683"/>
    </source>
</evidence>
<keyword evidence="2" id="KW-0963">Cytoplasm</keyword>
<evidence type="ECO:0000313" key="5">
    <source>
        <dbReference type="EMBL" id="HIY80113.1"/>
    </source>
</evidence>
<dbReference type="GO" id="GO:0009401">
    <property type="term" value="P:phosphoenolpyruvate-dependent sugar phosphotransferase system"/>
    <property type="evidence" value="ECO:0007669"/>
    <property type="project" value="UniProtKB-KW"/>
</dbReference>
<dbReference type="NCBIfam" id="TIGR01003">
    <property type="entry name" value="PTS_HPr_family"/>
    <property type="match status" value="1"/>
</dbReference>
<dbReference type="InterPro" id="IPR050399">
    <property type="entry name" value="HPr"/>
</dbReference>
<dbReference type="InterPro" id="IPR000032">
    <property type="entry name" value="HPr-like"/>
</dbReference>
<dbReference type="AlphaFoldDB" id="A0A9D2CGP7"/>
<gene>
    <name evidence="5" type="ORF">IAA42_06740</name>
</gene>
<organism evidence="5 6">
    <name type="scientific">Candidatus Olsenella excrementavium</name>
    <dbReference type="NCBI Taxonomy" id="2838709"/>
    <lineage>
        <taxon>Bacteria</taxon>
        <taxon>Bacillati</taxon>
        <taxon>Actinomycetota</taxon>
        <taxon>Coriobacteriia</taxon>
        <taxon>Coriobacteriales</taxon>
        <taxon>Atopobiaceae</taxon>
        <taxon>Olsenella</taxon>
    </lineage>
</organism>
<dbReference type="EMBL" id="DXCP01000048">
    <property type="protein sequence ID" value="HIY80113.1"/>
    <property type="molecule type" value="Genomic_DNA"/>
</dbReference>
<evidence type="ECO:0000259" key="4">
    <source>
        <dbReference type="PROSITE" id="PS51350"/>
    </source>
</evidence>
<dbReference type="PANTHER" id="PTHR33705">
    <property type="entry name" value="PHOSPHOCARRIER PROTEIN HPR"/>
    <property type="match status" value="1"/>
</dbReference>